<name>A0ABQ6JM78_9ACTN</name>
<evidence type="ECO:0000259" key="2">
    <source>
        <dbReference type="Pfam" id="PF18367"/>
    </source>
</evidence>
<evidence type="ECO:0000313" key="5">
    <source>
        <dbReference type="Proteomes" id="UP001157017"/>
    </source>
</evidence>
<protein>
    <recommendedName>
        <fullName evidence="6">Transcriptional regulator</fullName>
    </recommendedName>
</protein>
<evidence type="ECO:0000259" key="3">
    <source>
        <dbReference type="Pfam" id="PF21531"/>
    </source>
</evidence>
<feature type="domain" description="DNA-binding protein Rv2175c wHTH" evidence="3">
    <location>
        <begin position="39"/>
        <end position="94"/>
    </location>
</feature>
<proteinExistence type="predicted"/>
<dbReference type="Proteomes" id="UP001157017">
    <property type="component" value="Unassembled WGS sequence"/>
</dbReference>
<sequence>MLWHPGRVADPTSAPSPVDRPAGTEDTPDPAGAEAAGGATDALDALVGDWLTVPDVAERLGTDVGKVRRMLQDGLLLAVRRGERRVLSVPARLFDGDAPVNHLQGTVSVLADSGLTGAEAVEWLFTPDDSIQGGSPIEALHSGHKTEVRRRAQALAF</sequence>
<dbReference type="Pfam" id="PF21531">
    <property type="entry name" value="Rv2175c_wHTH"/>
    <property type="match status" value="1"/>
</dbReference>
<dbReference type="EMBL" id="BSUZ01000001">
    <property type="protein sequence ID" value="GMA89123.1"/>
    <property type="molecule type" value="Genomic_DNA"/>
</dbReference>
<evidence type="ECO:0000256" key="1">
    <source>
        <dbReference type="SAM" id="MobiDB-lite"/>
    </source>
</evidence>
<evidence type="ECO:0000313" key="4">
    <source>
        <dbReference type="EMBL" id="GMA89123.1"/>
    </source>
</evidence>
<gene>
    <name evidence="4" type="ORF">GCM10025868_43730</name>
</gene>
<reference evidence="5" key="1">
    <citation type="journal article" date="2019" name="Int. J. Syst. Evol. Microbiol.">
        <title>The Global Catalogue of Microorganisms (GCM) 10K type strain sequencing project: providing services to taxonomists for standard genome sequencing and annotation.</title>
        <authorList>
            <consortium name="The Broad Institute Genomics Platform"/>
            <consortium name="The Broad Institute Genome Sequencing Center for Infectious Disease"/>
            <person name="Wu L."/>
            <person name="Ma J."/>
        </authorList>
    </citation>
    <scope>NUCLEOTIDE SEQUENCE [LARGE SCALE GENOMIC DNA]</scope>
    <source>
        <strain evidence="5">NBRC 108730</strain>
    </source>
</reference>
<organism evidence="4 5">
    <name type="scientific">Angustibacter aerolatus</name>
    <dbReference type="NCBI Taxonomy" id="1162965"/>
    <lineage>
        <taxon>Bacteria</taxon>
        <taxon>Bacillati</taxon>
        <taxon>Actinomycetota</taxon>
        <taxon>Actinomycetes</taxon>
        <taxon>Kineosporiales</taxon>
        <taxon>Kineosporiaceae</taxon>
    </lineage>
</organism>
<dbReference type="InterPro" id="IPR041098">
    <property type="entry name" value="Rv2175c_C"/>
</dbReference>
<accession>A0ABQ6JM78</accession>
<feature type="region of interest" description="Disordered" evidence="1">
    <location>
        <begin position="1"/>
        <end position="36"/>
    </location>
</feature>
<comment type="caution">
    <text evidence="4">The sequence shown here is derived from an EMBL/GenBank/DDBJ whole genome shotgun (WGS) entry which is preliminary data.</text>
</comment>
<evidence type="ECO:0008006" key="6">
    <source>
        <dbReference type="Google" id="ProtNLM"/>
    </source>
</evidence>
<dbReference type="Pfam" id="PF18367">
    <property type="entry name" value="Rv2175c_C"/>
    <property type="match status" value="1"/>
</dbReference>
<feature type="domain" description="Rv2175c C-terminal" evidence="2">
    <location>
        <begin position="100"/>
        <end position="156"/>
    </location>
</feature>
<keyword evidence="5" id="KW-1185">Reference proteome</keyword>
<dbReference type="InterPro" id="IPR048576">
    <property type="entry name" value="Rv2175c_wHTH"/>
</dbReference>